<feature type="transmembrane region" description="Helical" evidence="1">
    <location>
        <begin position="62"/>
        <end position="85"/>
    </location>
</feature>
<feature type="transmembrane region" description="Helical" evidence="1">
    <location>
        <begin position="37"/>
        <end position="55"/>
    </location>
</feature>
<feature type="transmembrane region" description="Helical" evidence="1">
    <location>
        <begin position="139"/>
        <end position="157"/>
    </location>
</feature>
<evidence type="ECO:0000256" key="1">
    <source>
        <dbReference type="SAM" id="Phobius"/>
    </source>
</evidence>
<dbReference type="AlphaFoldDB" id="A0A101HMP7"/>
<accession>A0A101HMP7</accession>
<evidence type="ECO:0000313" key="3">
    <source>
        <dbReference type="Proteomes" id="UP000054092"/>
    </source>
</evidence>
<keyword evidence="1" id="KW-0812">Transmembrane</keyword>
<proteinExistence type="predicted"/>
<dbReference type="Proteomes" id="UP000054092">
    <property type="component" value="Unassembled WGS sequence"/>
</dbReference>
<keyword evidence="1" id="KW-0472">Membrane</keyword>
<feature type="transmembrane region" description="Helical" evidence="1">
    <location>
        <begin position="91"/>
        <end position="109"/>
    </location>
</feature>
<feature type="transmembrane region" description="Helical" evidence="1">
    <location>
        <begin position="116"/>
        <end position="133"/>
    </location>
</feature>
<organism evidence="2 3">
    <name type="scientific">Mesotoga prima</name>
    <dbReference type="NCBI Taxonomy" id="1184387"/>
    <lineage>
        <taxon>Bacteria</taxon>
        <taxon>Thermotogati</taxon>
        <taxon>Thermotogota</taxon>
        <taxon>Thermotogae</taxon>
        <taxon>Kosmotogales</taxon>
        <taxon>Kosmotogaceae</taxon>
        <taxon>Mesotoga</taxon>
    </lineage>
</organism>
<protein>
    <submittedName>
        <fullName evidence="2">Uncharacterized protein</fullName>
    </submittedName>
</protein>
<sequence>MKEENVRKESKLSQVFLGIVVIALGLMIIFVPAMMSNFWLLFIWLPGIIMEYNAIKNRIDGLLVPGGVLLVVGLALTLGVVFPGFYDSGGWGLFVLAPAFGLFQLYLAGGKGRSPLLIPVAILAVVGVVALIPSSFSQWAMIVVGAVLIVFGLLVLFRRK</sequence>
<dbReference type="EMBL" id="LGGP01000246">
    <property type="protein sequence ID" value="KUK79681.1"/>
    <property type="molecule type" value="Genomic_DNA"/>
</dbReference>
<feature type="transmembrane region" description="Helical" evidence="1">
    <location>
        <begin position="12"/>
        <end position="31"/>
    </location>
</feature>
<reference evidence="3" key="1">
    <citation type="journal article" date="2015" name="MBio">
        <title>Genome-Resolved Metagenomic Analysis Reveals Roles for Candidate Phyla and Other Microbial Community Members in Biogeochemical Transformations in Oil Reservoirs.</title>
        <authorList>
            <person name="Hu P."/>
            <person name="Tom L."/>
            <person name="Singh A."/>
            <person name="Thomas B.C."/>
            <person name="Baker B.J."/>
            <person name="Piceno Y.M."/>
            <person name="Andersen G.L."/>
            <person name="Banfield J.F."/>
        </authorList>
    </citation>
    <scope>NUCLEOTIDE SEQUENCE [LARGE SCALE GENOMIC DNA]</scope>
</reference>
<evidence type="ECO:0000313" key="2">
    <source>
        <dbReference type="EMBL" id="KUK79681.1"/>
    </source>
</evidence>
<comment type="caution">
    <text evidence="2">The sequence shown here is derived from an EMBL/GenBank/DDBJ whole genome shotgun (WGS) entry which is preliminary data.</text>
</comment>
<dbReference type="PATRIC" id="fig|1184387.3.peg.1780"/>
<name>A0A101HMP7_9BACT</name>
<keyword evidence="1" id="KW-1133">Transmembrane helix</keyword>
<gene>
    <name evidence="2" type="ORF">XD94_1321</name>
</gene>